<feature type="signal peptide" evidence="4">
    <location>
        <begin position="1"/>
        <end position="30"/>
    </location>
</feature>
<gene>
    <name evidence="6" type="ORF">PV517_09800</name>
</gene>
<dbReference type="EMBL" id="JARAVY010000003">
    <property type="protein sequence ID" value="MDX2908990.1"/>
    <property type="molecule type" value="Genomic_DNA"/>
</dbReference>
<evidence type="ECO:0000313" key="7">
    <source>
        <dbReference type="Proteomes" id="UP001271723"/>
    </source>
</evidence>
<feature type="compositionally biased region" description="Acidic residues" evidence="3">
    <location>
        <begin position="204"/>
        <end position="215"/>
    </location>
</feature>
<evidence type="ECO:0000313" key="6">
    <source>
        <dbReference type="EMBL" id="MDX2908990.1"/>
    </source>
</evidence>
<evidence type="ECO:0000256" key="2">
    <source>
        <dbReference type="ARBA" id="ARBA00035010"/>
    </source>
</evidence>
<dbReference type="InterPro" id="IPR006311">
    <property type="entry name" value="TAT_signal"/>
</dbReference>
<comment type="similarity">
    <text evidence="2">Belongs to the TULIP P47 family.</text>
</comment>
<organism evidence="6 7">
    <name type="scientific">Streptomyces griseiscabiei</name>
    <dbReference type="NCBI Taxonomy" id="2993540"/>
    <lineage>
        <taxon>Bacteria</taxon>
        <taxon>Bacillati</taxon>
        <taxon>Actinomycetota</taxon>
        <taxon>Actinomycetes</taxon>
        <taxon>Kitasatosporales</taxon>
        <taxon>Streptomycetaceae</taxon>
        <taxon>Streptomyces</taxon>
    </lineage>
</organism>
<accession>A0ABU4KZS5</accession>
<name>A0ABU4KZS5_9ACTN</name>
<proteinExistence type="inferred from homology"/>
<dbReference type="RefSeq" id="WP_107473801.1">
    <property type="nucleotide sequence ID" value="NZ_JAGJBZ010000001.1"/>
</dbReference>
<evidence type="ECO:0000256" key="3">
    <source>
        <dbReference type="SAM" id="MobiDB-lite"/>
    </source>
</evidence>
<keyword evidence="4" id="KW-0732">Signal</keyword>
<keyword evidence="7" id="KW-1185">Reference proteome</keyword>
<dbReference type="PROSITE" id="PS51318">
    <property type="entry name" value="TAT"/>
    <property type="match status" value="1"/>
</dbReference>
<evidence type="ECO:0000256" key="4">
    <source>
        <dbReference type="SAM" id="SignalP"/>
    </source>
</evidence>
<evidence type="ECO:0000256" key="1">
    <source>
        <dbReference type="ARBA" id="ARBA00023026"/>
    </source>
</evidence>
<feature type="domain" description="Protein OrfX2/OrfX3/P47" evidence="5">
    <location>
        <begin position="86"/>
        <end position="561"/>
    </location>
</feature>
<reference evidence="6 7" key="1">
    <citation type="journal article" date="2023" name="Microb. Genom.">
        <title>Mesoterricola silvestris gen. nov., sp. nov., Mesoterricola sediminis sp. nov., Geothrix oryzae sp. nov., Geothrix edaphica sp. nov., Geothrix rubra sp. nov., and Geothrix limicola sp. nov., six novel members of Acidobacteriota isolated from soils.</title>
        <authorList>
            <person name="Weisberg A.J."/>
            <person name="Pearce E."/>
            <person name="Kramer C.G."/>
            <person name="Chang J.H."/>
            <person name="Clarke C.R."/>
        </authorList>
    </citation>
    <scope>NUCLEOTIDE SEQUENCE [LARGE SCALE GENOMIC DNA]</scope>
    <source>
        <strain evidence="6 7">NRRL_B-2795</strain>
    </source>
</reference>
<dbReference type="Proteomes" id="UP001271723">
    <property type="component" value="Unassembled WGS sequence"/>
</dbReference>
<comment type="caution">
    <text evidence="6">The sequence shown here is derived from an EMBL/GenBank/DDBJ whole genome shotgun (WGS) entry which is preliminary data.</text>
</comment>
<protein>
    <submittedName>
        <fullName evidence="6">TULIP family P47-like protein</fullName>
    </submittedName>
</protein>
<feature type="chain" id="PRO_5045213972" evidence="4">
    <location>
        <begin position="31"/>
        <end position="566"/>
    </location>
</feature>
<sequence>MDRSPLTRRGALTAAMATTAALAVPVAAHASAPAKAGAAEAGQLMPKIPKGKVLRVAMADTEKAAGRPGSARQASLTDDTVLPNDTMGWDTVSAVKLTDVNRAIAGNTTLPDSWSAEIEASPFSQQVQVTGGFDTWSLTPGGTGGNVLMSIPFTATLVVGDPTQKPTTYDIQGGTSTVEVSLEYHNSSSDRNVKELKLQSSPDDGGDDDGDDDDDKPLALVTKLNFTAPVIRDSAEKAAVIRNLETLLQQWLNSRDANDTANLGKFDHVFATVDLNTAEAQGELAWLTPTTREYAYVNGKTPDTSYLGVLCMTENRDPGTAAQELAPGAIIAGAQATFTLSMERVIDKMVMPALKHSFPDGDFVVQGDEVLSKGDFSLDPVKGGGLTYYPKATSFDFSVLGQTLQVEMDVHIPISPGIDGYATMKYRVLPSMTQNDKGEPTLTFDVVTQDSDHWYTVADWVEGIEIGVDIVFAILTAGVGVMLARGASLMVKVAIAVVSALVAGLPALFESIPLFNATAALKSLPGMTEMVNAVTGPITWADAKTFNPTTAMINGGLQVGGTCFSQ</sequence>
<keyword evidence="1" id="KW-0843">Virulence</keyword>
<dbReference type="InterPro" id="IPR010567">
    <property type="entry name" value="OrfX2/OrfX3/P47"/>
</dbReference>
<dbReference type="Pfam" id="PF06597">
    <property type="entry name" value="Clostridium_P47"/>
    <property type="match status" value="1"/>
</dbReference>
<evidence type="ECO:0000259" key="5">
    <source>
        <dbReference type="Pfam" id="PF06597"/>
    </source>
</evidence>
<feature type="region of interest" description="Disordered" evidence="3">
    <location>
        <begin position="187"/>
        <end position="216"/>
    </location>
</feature>